<name>S5AKX5_9ALTE</name>
<evidence type="ECO:0000313" key="2">
    <source>
        <dbReference type="EMBL" id="AGP79824.1"/>
    </source>
</evidence>
<dbReference type="PATRIC" id="fig|1300253.3.peg.4585"/>
<gene>
    <name evidence="2" type="ORF">I633_21986</name>
</gene>
<evidence type="ECO:0000313" key="3">
    <source>
        <dbReference type="Proteomes" id="UP000014909"/>
    </source>
</evidence>
<dbReference type="InterPro" id="IPR018891">
    <property type="entry name" value="AIPR_C"/>
</dbReference>
<reference evidence="2 3" key="1">
    <citation type="journal article" date="2013" name="Genome Biol. Evol.">
        <title>Genomic Diversity of "Deep Ecotype" Alteromonas macleodii Isolates: Evidence for Pan-Mediterranean Clonal Frames.</title>
        <authorList>
            <person name="Lopez-Perez M."/>
            <person name="Gonzaga A."/>
            <person name="Rodriguez-Valera F."/>
        </authorList>
    </citation>
    <scope>NUCLEOTIDE SEQUENCE [LARGE SCALE GENOMIC DNA]</scope>
    <source>
        <strain evidence="3">'English Channel 615'</strain>
        <plasmid evidence="3">Plasmid</plasmid>
    </source>
</reference>
<keyword evidence="2" id="KW-0614">Plasmid</keyword>
<dbReference type="BioCyc" id="AMAC1300253:G12YX-3471-MONOMER"/>
<dbReference type="KEGG" id="amh:I633_21986"/>
<accession>S5AKX5</accession>
<protein>
    <recommendedName>
        <fullName evidence="1">Abortive phage infection protein C-terminal domain-containing protein</fullName>
    </recommendedName>
</protein>
<geneLocation type="plasmid" evidence="2">
    <name>unnamed</name>
</geneLocation>
<dbReference type="AlphaFoldDB" id="S5AKX5"/>
<dbReference type="EMBL" id="CP004847">
    <property type="protein sequence ID" value="AGP79824.1"/>
    <property type="molecule type" value="Genomic_DNA"/>
</dbReference>
<sequence length="593" mass="66766">MAFVTDLTAEDNATTAAATANLMATRLGTTLRERFESFIHKRECSIGQTDYNVKMASRAIAAFVVHHLGQVDDNVSGSSVCDSSQDGGIDAIHVNHTEKTVVVVQAKFSQSGSSTWTNADFLVFKQACDHLIEEEYDRFDPILRNKREDIAQALNSIDYKFLFVMAHTGKRGAASTILSDMQQWQRELNEAASLETITPNHELPFQVHLVSSEDITQWRHAQTSATVDLEDIELEQYGKIDNPYTAFYGVVSGDQIAEWWQQHASKLFTKNIRNLLGNTEVNESIKQTALNDPEHFWFYNNGITVLVRTAEPHRRNKTNQRDMGRFNFRDVSVINGAQTVSSIGSLEGIDEENLANIKVQARFIQIPDGASDDIVNSITRANNHQNRVLGRDFASQHPQQIRLRDELIIEDYTYQLLRSDISSDLLGDKSIDIDEALDALACLNCKPSTLALLKSQRGKFFENLEGSAYKTIFNSSVSGIKLINAVIHHRVIERRIKELLSQTNRQSDKKKYGILTHANRVLAGHILSTTPNLQRATNIIQVDETRLSDELTRILTVTEALIESEYPTAYPARFFSNVDKINLTLERLQPVVV</sequence>
<dbReference type="HOGENOM" id="CLU_023505_0_0_6"/>
<dbReference type="Proteomes" id="UP000014909">
    <property type="component" value="Plasmid unnamed"/>
</dbReference>
<proteinExistence type="predicted"/>
<dbReference type="Pfam" id="PF10592">
    <property type="entry name" value="AIPR"/>
    <property type="match status" value="1"/>
</dbReference>
<evidence type="ECO:0000259" key="1">
    <source>
        <dbReference type="Pfam" id="PF10592"/>
    </source>
</evidence>
<organism evidence="2 3">
    <name type="scientific">Alteromonas mediterranea 615</name>
    <dbReference type="NCBI Taxonomy" id="1300253"/>
    <lineage>
        <taxon>Bacteria</taxon>
        <taxon>Pseudomonadati</taxon>
        <taxon>Pseudomonadota</taxon>
        <taxon>Gammaproteobacteria</taxon>
        <taxon>Alteromonadales</taxon>
        <taxon>Alteromonadaceae</taxon>
        <taxon>Alteromonas/Salinimonas group</taxon>
        <taxon>Alteromonas</taxon>
    </lineage>
</organism>
<feature type="domain" description="Abortive phage infection protein C-terminal" evidence="1">
    <location>
        <begin position="268"/>
        <end position="504"/>
    </location>
</feature>